<evidence type="ECO:0000256" key="8">
    <source>
        <dbReference type="ARBA" id="ARBA00023054"/>
    </source>
</evidence>
<dbReference type="GO" id="GO:0003697">
    <property type="term" value="F:single-stranded DNA binding"/>
    <property type="evidence" value="ECO:0007669"/>
    <property type="project" value="TreeGrafter"/>
</dbReference>
<keyword evidence="8 12" id="KW-0175">Coiled coil</keyword>
<dbReference type="PhylomeDB" id="E0W3S3"/>
<dbReference type="GO" id="GO:0030915">
    <property type="term" value="C:Smc5-Smc6 complex"/>
    <property type="evidence" value="ECO:0007669"/>
    <property type="project" value="TreeGrafter"/>
</dbReference>
<feature type="coiled-coil region" evidence="12">
    <location>
        <begin position="260"/>
        <end position="343"/>
    </location>
</feature>
<dbReference type="GO" id="GO:0016887">
    <property type="term" value="F:ATP hydrolysis activity"/>
    <property type="evidence" value="ECO:0007669"/>
    <property type="project" value="InterPro"/>
</dbReference>
<dbReference type="HOGENOM" id="CLU_009063_0_0_1"/>
<sequence length="1052" mass="121452">MGENKENEWNQNMNNSNILEVLAGKIECLQITNFMCHSNLEIKFNSMINFITGRNGSGKSAIMTALIVVLGGTATITGRGSGLSDFIKKGENWAKISITLLNEGHNSYKKEYYGSKIIISRNISKTGSNSYVCKSENGVIVSKKKEEVDKIILAFNWQIKNPVCILNQDVARSFLCTSDDEMRFTMFSKATQLDYLKILYVKTMELLTVTKKQLQIKEKGVEKASQEVQSLKEKLALFVSLEKRVHELRDLENEYLWSLVAQEEQKLVKFNIEKKNLHKKKEEILQVEISFEKTLGDLKLEMENIEKKVKELKILEKENKNVKHSITNQVFELENEIQKNETQLNHFLGKEERNQSDINGIKEHLMKCETSSSQDEEGKKQISNKISKLKENLTELREKMKNIEIEMNSAQDAKMQNSKILEGLNLEVEELQQNKVRLETLIRNSKLKNRNNYHKYGPFTQDLLTAIEDAWKKNLFIKKPVGPCGVHVTFSGDPKWGKAVESILGSLMTSYCCDGQKDFQVLSDIMNKVCGNKQHPPVIISKFLSSRHNVSSKRVILENHPSILDVLTFDNDVVFNTFIDQARIETIVLFETDEEAAALMSRIENVPKNLFMGLTISCDQYFPAPNYRTYYGNSKRMVMFFENISSNEDALQKIEMESLTVNKSLERKKLEIIEAKNLNAKANDTLKSFQEKMKEFKHVERKIQVEINQLSDFQDTRPVTITKVALEEEVWEISSKVTHYRNCIDKLVSQKNELVIKLNSMAMDETIAEENLKKIKESLEDKNRECRDLVNRKNTANDKLNDVEKKLRDLGDEMIKCELEINNKYREAEEICPERVDTDKSPVEIQKQLEKCRRYLKAGEKVVGSKEETIKNYKIKLEVYKNMMKMIEILKSVLETLVRTTRNKLNRLKILQTHTANLVSFYFQAILQTRGYDGQLKIDFDKKILDLEVIPKDGSSARKDTKTFSGGERSYSTVSFILAVWKIVNLPVYFLDEFDVFMDKVNRKVIMDLLLEHATLNSNKQFVFITPQDISNIQSSEAISVYKLPEPKRKDN</sequence>
<protein>
    <submittedName>
        <fullName evidence="14">Structural maintenance of chromosome, putative</fullName>
    </submittedName>
</protein>
<dbReference type="OMA" id="MCHDHFY"/>
<dbReference type="CTD" id="8237158"/>
<organism>
    <name type="scientific">Pediculus humanus subsp. corporis</name>
    <name type="common">Body louse</name>
    <dbReference type="NCBI Taxonomy" id="121224"/>
    <lineage>
        <taxon>Eukaryota</taxon>
        <taxon>Metazoa</taxon>
        <taxon>Ecdysozoa</taxon>
        <taxon>Arthropoda</taxon>
        <taxon>Hexapoda</taxon>
        <taxon>Insecta</taxon>
        <taxon>Pterygota</taxon>
        <taxon>Neoptera</taxon>
        <taxon>Paraneoptera</taxon>
        <taxon>Psocodea</taxon>
        <taxon>Troctomorpha</taxon>
        <taxon>Phthiraptera</taxon>
        <taxon>Anoplura</taxon>
        <taxon>Pediculidae</taxon>
        <taxon>Pediculus</taxon>
    </lineage>
</organism>
<evidence type="ECO:0000256" key="6">
    <source>
        <dbReference type="ARBA" id="ARBA00022763"/>
    </source>
</evidence>
<keyword evidence="7" id="KW-0067">ATP-binding</keyword>
<dbReference type="InterPro" id="IPR038729">
    <property type="entry name" value="Rad50/SbcC_AAA"/>
</dbReference>
<accession>E0W3S3</accession>
<dbReference type="GO" id="GO:0000724">
    <property type="term" value="P:double-strand break repair via homologous recombination"/>
    <property type="evidence" value="ECO:0007669"/>
    <property type="project" value="TreeGrafter"/>
</dbReference>
<dbReference type="InterPro" id="IPR027417">
    <property type="entry name" value="P-loop_NTPase"/>
</dbReference>
<keyword evidence="4" id="KW-0158">Chromosome</keyword>
<evidence type="ECO:0000256" key="7">
    <source>
        <dbReference type="ARBA" id="ARBA00022840"/>
    </source>
</evidence>
<name>E0W3S3_PEDHC</name>
<evidence type="ECO:0000256" key="11">
    <source>
        <dbReference type="ARBA" id="ARBA00023242"/>
    </source>
</evidence>
<dbReference type="GO" id="GO:0005634">
    <property type="term" value="C:nucleus"/>
    <property type="evidence" value="ECO:0007669"/>
    <property type="project" value="UniProtKB-SubCell"/>
</dbReference>
<dbReference type="KEGG" id="phu:Phum_PHUM609400"/>
<evidence type="ECO:0000256" key="3">
    <source>
        <dbReference type="ARBA" id="ARBA00006793"/>
    </source>
</evidence>
<dbReference type="RefSeq" id="XP_002433017.1">
    <property type="nucleotide sequence ID" value="XM_002432972.1"/>
</dbReference>
<evidence type="ECO:0000256" key="9">
    <source>
        <dbReference type="ARBA" id="ARBA00023172"/>
    </source>
</evidence>
<evidence type="ECO:0000256" key="5">
    <source>
        <dbReference type="ARBA" id="ARBA00022741"/>
    </source>
</evidence>
<evidence type="ECO:0000313" key="14">
    <source>
        <dbReference type="EMBL" id="EEB20279.1"/>
    </source>
</evidence>
<evidence type="ECO:0000256" key="1">
    <source>
        <dbReference type="ARBA" id="ARBA00004123"/>
    </source>
</evidence>
<dbReference type="OrthoDB" id="10072614at2759"/>
<gene>
    <name evidence="14" type="ORF">Phum_PHUM609400</name>
</gene>
<dbReference type="PANTHER" id="PTHR19306:SF6">
    <property type="entry name" value="STRUCTURAL MAINTENANCE OF CHROMOSOMES PROTEIN 6"/>
    <property type="match status" value="1"/>
</dbReference>
<keyword evidence="5" id="KW-0547">Nucleotide-binding</keyword>
<reference evidence="14" key="1">
    <citation type="submission" date="2007-04" db="EMBL/GenBank/DDBJ databases">
        <title>Annotation of Pediculus humanus corporis strain USDA.</title>
        <authorList>
            <person name="Kirkness E."/>
            <person name="Hannick L."/>
            <person name="Hass B."/>
            <person name="Bruggner R."/>
            <person name="Lawson D."/>
            <person name="Bidwell S."/>
            <person name="Joardar V."/>
            <person name="Caler E."/>
            <person name="Walenz B."/>
            <person name="Inman J."/>
            <person name="Schobel S."/>
            <person name="Galinsky K."/>
            <person name="Amedeo P."/>
            <person name="Strausberg R."/>
        </authorList>
    </citation>
    <scope>NUCLEOTIDE SEQUENCE</scope>
    <source>
        <strain evidence="14">USDA</strain>
    </source>
</reference>
<evidence type="ECO:0000256" key="12">
    <source>
        <dbReference type="SAM" id="Coils"/>
    </source>
</evidence>
<comment type="similarity">
    <text evidence="3">Belongs to the SMC family. SMC6 subfamily.</text>
</comment>
<comment type="subcellular location">
    <subcellularLocation>
        <location evidence="2">Chromosome</location>
    </subcellularLocation>
    <subcellularLocation>
        <location evidence="1">Nucleus</location>
    </subcellularLocation>
</comment>
<evidence type="ECO:0000256" key="4">
    <source>
        <dbReference type="ARBA" id="ARBA00022454"/>
    </source>
</evidence>
<feature type="coiled-coil region" evidence="12">
    <location>
        <begin position="379"/>
        <end position="448"/>
    </location>
</feature>
<feature type="coiled-coil region" evidence="12">
    <location>
        <begin position="665"/>
        <end position="699"/>
    </location>
</feature>
<evidence type="ECO:0000259" key="13">
    <source>
        <dbReference type="Pfam" id="PF13476"/>
    </source>
</evidence>
<keyword evidence="10" id="KW-0234">DNA repair</keyword>
<evidence type="ECO:0000256" key="10">
    <source>
        <dbReference type="ARBA" id="ARBA00023204"/>
    </source>
</evidence>
<dbReference type="eggNOG" id="KOG0250">
    <property type="taxonomic scope" value="Eukaryota"/>
</dbReference>
<dbReference type="PANTHER" id="PTHR19306">
    <property type="entry name" value="STRUCTURAL MAINTENANCE OF CHROMOSOMES 5,6 SMC5, SMC6"/>
    <property type="match status" value="1"/>
</dbReference>
<dbReference type="GO" id="GO:0003684">
    <property type="term" value="F:damaged DNA binding"/>
    <property type="evidence" value="ECO:0007669"/>
    <property type="project" value="TreeGrafter"/>
</dbReference>
<dbReference type="GO" id="GO:0005524">
    <property type="term" value="F:ATP binding"/>
    <property type="evidence" value="ECO:0007669"/>
    <property type="project" value="UniProtKB-KW"/>
</dbReference>
<keyword evidence="11" id="KW-0539">Nucleus</keyword>
<proteinExistence type="inferred from homology"/>
<dbReference type="AlphaFoldDB" id="E0W3S3"/>
<dbReference type="Pfam" id="PF13476">
    <property type="entry name" value="AAA_23"/>
    <property type="match status" value="1"/>
</dbReference>
<dbReference type="GeneID" id="8237158"/>
<dbReference type="EMBL" id="DS235882">
    <property type="protein sequence ID" value="EEB20279.1"/>
    <property type="molecule type" value="Genomic_DNA"/>
</dbReference>
<dbReference type="SUPFAM" id="SSF52540">
    <property type="entry name" value="P-loop containing nucleoside triphosphate hydrolases"/>
    <property type="match status" value="1"/>
</dbReference>
<keyword evidence="9" id="KW-0233">DNA recombination</keyword>
<keyword evidence="6" id="KW-0227">DNA damage</keyword>
<dbReference type="STRING" id="121224.E0W3S3"/>
<evidence type="ECO:0000256" key="2">
    <source>
        <dbReference type="ARBA" id="ARBA00004286"/>
    </source>
</evidence>
<dbReference type="Gene3D" id="3.40.50.300">
    <property type="entry name" value="P-loop containing nucleotide triphosphate hydrolases"/>
    <property type="match status" value="2"/>
</dbReference>
<dbReference type="GO" id="GO:0035861">
    <property type="term" value="C:site of double-strand break"/>
    <property type="evidence" value="ECO:0007669"/>
    <property type="project" value="TreeGrafter"/>
</dbReference>
<feature type="domain" description="Rad50/SbcC-type AAA" evidence="13">
    <location>
        <begin position="29"/>
        <end position="283"/>
    </location>
</feature>
<reference evidence="14" key="2">
    <citation type="submission" date="2007-04" db="EMBL/GenBank/DDBJ databases">
        <title>The genome of the human body louse.</title>
        <authorList>
            <consortium name="The Human Body Louse Genome Consortium"/>
            <person name="Kirkness E."/>
            <person name="Walenz B."/>
            <person name="Hass B."/>
            <person name="Bruggner R."/>
            <person name="Strausberg R."/>
        </authorList>
    </citation>
    <scope>NUCLEOTIDE SEQUENCE</scope>
    <source>
        <strain evidence="14">USDA</strain>
    </source>
</reference>
<feature type="coiled-coil region" evidence="12">
    <location>
        <begin position="765"/>
        <end position="820"/>
    </location>
</feature>